<dbReference type="Proteomes" id="UP000245207">
    <property type="component" value="Unassembled WGS sequence"/>
</dbReference>
<evidence type="ECO:0000256" key="2">
    <source>
        <dbReference type="ARBA" id="ARBA00022614"/>
    </source>
</evidence>
<evidence type="ECO:0000256" key="1">
    <source>
        <dbReference type="ARBA" id="ARBA00006484"/>
    </source>
</evidence>
<comment type="caution">
    <text evidence="5">The sequence shown here is derived from an EMBL/GenBank/DDBJ whole genome shotgun (WGS) entry which is preliminary data.</text>
</comment>
<proteinExistence type="inferred from homology"/>
<dbReference type="InterPro" id="IPR002347">
    <property type="entry name" value="SDR_fam"/>
</dbReference>
<evidence type="ECO:0000256" key="3">
    <source>
        <dbReference type="ARBA" id="ARBA00022737"/>
    </source>
</evidence>
<dbReference type="OrthoDB" id="1751278at2759"/>
<dbReference type="SUPFAM" id="SSF51735">
    <property type="entry name" value="NAD(P)-binding Rossmann-fold domains"/>
    <property type="match status" value="1"/>
</dbReference>
<keyword evidence="3" id="KW-0677">Repeat</keyword>
<evidence type="ECO:0000313" key="6">
    <source>
        <dbReference type="Proteomes" id="UP000245207"/>
    </source>
</evidence>
<dbReference type="PANTHER" id="PTHR42820:SF21">
    <property type="entry name" value="SHORT-CHAIN DEHYDROGENASE REDUCTASE 3B-LIKE"/>
    <property type="match status" value="1"/>
</dbReference>
<organism evidence="5 6">
    <name type="scientific">Artemisia annua</name>
    <name type="common">Sweet wormwood</name>
    <dbReference type="NCBI Taxonomy" id="35608"/>
    <lineage>
        <taxon>Eukaryota</taxon>
        <taxon>Viridiplantae</taxon>
        <taxon>Streptophyta</taxon>
        <taxon>Embryophyta</taxon>
        <taxon>Tracheophyta</taxon>
        <taxon>Spermatophyta</taxon>
        <taxon>Magnoliopsida</taxon>
        <taxon>eudicotyledons</taxon>
        <taxon>Gunneridae</taxon>
        <taxon>Pentapetalae</taxon>
        <taxon>asterids</taxon>
        <taxon>campanulids</taxon>
        <taxon>Asterales</taxon>
        <taxon>Asteraceae</taxon>
        <taxon>Asteroideae</taxon>
        <taxon>Anthemideae</taxon>
        <taxon>Artemisiinae</taxon>
        <taxon>Artemisia</taxon>
    </lineage>
</organism>
<sequence length="222" mass="25433">MSILFLDIVYHGDGIPEWFTNRSTTEHHVKVELPSNWCFNKFRGYGTCVVFKGKNPCKFKGYSVKNFDGAYLSSKKNLQNYHFQNEVIGIQDSYMIWLHYTSNIWELEEAKNFLTFGFEENNEDVEVKECGVRLICDEDIEREADWSMLQGLPTPTQHGATPLMSNMLEKDQTGVEKIYQQLTSLKDVLKVADVAEAVLFFACRESGFITGHDLVIDGGFTL</sequence>
<dbReference type="InterPro" id="IPR045344">
    <property type="entry name" value="C-JID"/>
</dbReference>
<gene>
    <name evidence="5" type="ORF">CTI12_AA255770</name>
</gene>
<dbReference type="EMBL" id="PKPP01002664">
    <property type="protein sequence ID" value="PWA73851.1"/>
    <property type="molecule type" value="Genomic_DNA"/>
</dbReference>
<accession>A0A2U1NK41</accession>
<feature type="domain" description="C-JID" evidence="4">
    <location>
        <begin position="11"/>
        <end position="140"/>
    </location>
</feature>
<dbReference type="InterPro" id="IPR036291">
    <property type="entry name" value="NAD(P)-bd_dom_sf"/>
</dbReference>
<reference evidence="5 6" key="1">
    <citation type="journal article" date="2018" name="Mol. Plant">
        <title>The genome of Artemisia annua provides insight into the evolution of Asteraceae family and artemisinin biosynthesis.</title>
        <authorList>
            <person name="Shen Q."/>
            <person name="Zhang L."/>
            <person name="Liao Z."/>
            <person name="Wang S."/>
            <person name="Yan T."/>
            <person name="Shi P."/>
            <person name="Liu M."/>
            <person name="Fu X."/>
            <person name="Pan Q."/>
            <person name="Wang Y."/>
            <person name="Lv Z."/>
            <person name="Lu X."/>
            <person name="Zhang F."/>
            <person name="Jiang W."/>
            <person name="Ma Y."/>
            <person name="Chen M."/>
            <person name="Hao X."/>
            <person name="Li L."/>
            <person name="Tang Y."/>
            <person name="Lv G."/>
            <person name="Zhou Y."/>
            <person name="Sun X."/>
            <person name="Brodelius P.E."/>
            <person name="Rose J.K.C."/>
            <person name="Tang K."/>
        </authorList>
    </citation>
    <scope>NUCLEOTIDE SEQUENCE [LARGE SCALE GENOMIC DNA]</scope>
    <source>
        <strain evidence="6">cv. Huhao1</strain>
        <tissue evidence="5">Leaf</tissue>
    </source>
</reference>
<dbReference type="Pfam" id="PF20160">
    <property type="entry name" value="C-JID"/>
    <property type="match status" value="1"/>
</dbReference>
<name>A0A2U1NK41_ARTAN</name>
<dbReference type="PANTHER" id="PTHR42820">
    <property type="entry name" value="SHORT-CHAIN DEHYDROGENASE REDUCTASE"/>
    <property type="match status" value="1"/>
</dbReference>
<evidence type="ECO:0000313" key="5">
    <source>
        <dbReference type="EMBL" id="PWA73851.1"/>
    </source>
</evidence>
<protein>
    <recommendedName>
        <fullName evidence="4">C-JID domain-containing protein</fullName>
    </recommendedName>
</protein>
<dbReference type="AlphaFoldDB" id="A0A2U1NK41"/>
<keyword evidence="2" id="KW-0433">Leucine-rich repeat</keyword>
<keyword evidence="6" id="KW-1185">Reference proteome</keyword>
<comment type="similarity">
    <text evidence="1">Belongs to the short-chain dehydrogenases/reductases (SDR) family.</text>
</comment>
<dbReference type="Pfam" id="PF13561">
    <property type="entry name" value="adh_short_C2"/>
    <property type="match status" value="1"/>
</dbReference>
<dbReference type="STRING" id="35608.A0A2U1NK41"/>
<dbReference type="Gene3D" id="3.40.50.720">
    <property type="entry name" value="NAD(P)-binding Rossmann-like Domain"/>
    <property type="match status" value="1"/>
</dbReference>
<evidence type="ECO:0000259" key="4">
    <source>
        <dbReference type="Pfam" id="PF20160"/>
    </source>
</evidence>